<dbReference type="AlphaFoldDB" id="A0A6C0U508"/>
<reference evidence="2 3" key="1">
    <citation type="submission" date="2020-02" db="EMBL/GenBank/DDBJ databases">
        <title>Genome sequencing for Kineobactrum sp. M2.</title>
        <authorList>
            <person name="Park S.-J."/>
        </authorList>
    </citation>
    <scope>NUCLEOTIDE SEQUENCE [LARGE SCALE GENOMIC DNA]</scope>
    <source>
        <strain evidence="2 3">M2</strain>
    </source>
</reference>
<dbReference type="Proteomes" id="UP000477680">
    <property type="component" value="Chromosome"/>
</dbReference>
<sequence>MIDEVRVSTATVSAYCTAFLAFMLVFSAASGRAELMLYPTRVVIEGNQRTAQVQLINTGTESRTYRISLVNRRMSDTGEFSDVVEPLAGERFAKDLLRFSPRQVTLVPGEGQTVRIMARKPANLVPGEYRSHLLFSQQPAAETLGRDIETRQHPGKGIGVMITALIGASIPLIVRHGTLEAELELTQLQLQASGEAQFLALSMERSGERSVYGDLAVSFTPRGGAETLVARANGLAVYFPNRVRRARIALEFPQGRPLTEGTLHVRFQEPAEAGGKLLAEAALQVR</sequence>
<dbReference type="EMBL" id="CP048711">
    <property type="protein sequence ID" value="QIB67076.1"/>
    <property type="molecule type" value="Genomic_DNA"/>
</dbReference>
<dbReference type="SUPFAM" id="SSF49354">
    <property type="entry name" value="PapD-like"/>
    <property type="match status" value="1"/>
</dbReference>
<dbReference type="InterPro" id="IPR013783">
    <property type="entry name" value="Ig-like_fold"/>
</dbReference>
<protein>
    <submittedName>
        <fullName evidence="2">Molecular chaperone</fullName>
    </submittedName>
</protein>
<evidence type="ECO:0000313" key="3">
    <source>
        <dbReference type="Proteomes" id="UP000477680"/>
    </source>
</evidence>
<dbReference type="InterPro" id="IPR008962">
    <property type="entry name" value="PapD-like_sf"/>
</dbReference>
<organism evidence="2 3">
    <name type="scientific">Kineobactrum salinum</name>
    <dbReference type="NCBI Taxonomy" id="2708301"/>
    <lineage>
        <taxon>Bacteria</taxon>
        <taxon>Pseudomonadati</taxon>
        <taxon>Pseudomonadota</taxon>
        <taxon>Gammaproteobacteria</taxon>
        <taxon>Cellvibrionales</taxon>
        <taxon>Halieaceae</taxon>
        <taxon>Kineobactrum</taxon>
    </lineage>
</organism>
<keyword evidence="1" id="KW-0812">Transmembrane</keyword>
<gene>
    <name evidence="2" type="ORF">G3T16_18435</name>
</gene>
<dbReference type="Gene3D" id="2.60.40.10">
    <property type="entry name" value="Immunoglobulins"/>
    <property type="match status" value="1"/>
</dbReference>
<keyword evidence="3" id="KW-1185">Reference proteome</keyword>
<dbReference type="KEGG" id="kim:G3T16_18435"/>
<dbReference type="RefSeq" id="WP_163496504.1">
    <property type="nucleotide sequence ID" value="NZ_CP048711.1"/>
</dbReference>
<evidence type="ECO:0000256" key="1">
    <source>
        <dbReference type="SAM" id="Phobius"/>
    </source>
</evidence>
<keyword evidence="1" id="KW-1133">Transmembrane helix</keyword>
<keyword evidence="1" id="KW-0472">Membrane</keyword>
<proteinExistence type="predicted"/>
<accession>A0A6C0U508</accession>
<feature type="transmembrane region" description="Helical" evidence="1">
    <location>
        <begin position="12"/>
        <end position="31"/>
    </location>
</feature>
<name>A0A6C0U508_9GAMM</name>
<evidence type="ECO:0000313" key="2">
    <source>
        <dbReference type="EMBL" id="QIB67076.1"/>
    </source>
</evidence>